<name>A0A319D0S1_9EURO</name>
<protein>
    <submittedName>
        <fullName evidence="1">Uncharacterized protein</fullName>
    </submittedName>
</protein>
<organism evidence="1 2">
    <name type="scientific">Aspergillus ellipticus CBS 707.79</name>
    <dbReference type="NCBI Taxonomy" id="1448320"/>
    <lineage>
        <taxon>Eukaryota</taxon>
        <taxon>Fungi</taxon>
        <taxon>Dikarya</taxon>
        <taxon>Ascomycota</taxon>
        <taxon>Pezizomycotina</taxon>
        <taxon>Eurotiomycetes</taxon>
        <taxon>Eurotiomycetidae</taxon>
        <taxon>Eurotiales</taxon>
        <taxon>Aspergillaceae</taxon>
        <taxon>Aspergillus</taxon>
        <taxon>Aspergillus subgen. Circumdati</taxon>
    </lineage>
</organism>
<dbReference type="Proteomes" id="UP000247810">
    <property type="component" value="Unassembled WGS sequence"/>
</dbReference>
<dbReference type="AlphaFoldDB" id="A0A319D0S1"/>
<accession>A0A319D0S1</accession>
<dbReference type="VEuPathDB" id="FungiDB:BO71DRAFT_62960"/>
<evidence type="ECO:0000313" key="2">
    <source>
        <dbReference type="Proteomes" id="UP000247810"/>
    </source>
</evidence>
<gene>
    <name evidence="1" type="ORF">BO71DRAFT_62960</name>
</gene>
<keyword evidence="2" id="KW-1185">Reference proteome</keyword>
<evidence type="ECO:0000313" key="1">
    <source>
        <dbReference type="EMBL" id="PYH90860.1"/>
    </source>
</evidence>
<proteinExistence type="predicted"/>
<reference evidence="1 2" key="1">
    <citation type="submission" date="2018-02" db="EMBL/GenBank/DDBJ databases">
        <title>The genomes of Aspergillus section Nigri reveals drivers in fungal speciation.</title>
        <authorList>
            <consortium name="DOE Joint Genome Institute"/>
            <person name="Vesth T.C."/>
            <person name="Nybo J."/>
            <person name="Theobald S."/>
            <person name="Brandl J."/>
            <person name="Frisvad J.C."/>
            <person name="Nielsen K.F."/>
            <person name="Lyhne E.K."/>
            <person name="Kogle M.E."/>
            <person name="Kuo A."/>
            <person name="Riley R."/>
            <person name="Clum A."/>
            <person name="Nolan M."/>
            <person name="Lipzen A."/>
            <person name="Salamov A."/>
            <person name="Henrissat B."/>
            <person name="Wiebenga A."/>
            <person name="De vries R.P."/>
            <person name="Grigoriev I.V."/>
            <person name="Mortensen U.H."/>
            <person name="Andersen M.R."/>
            <person name="Baker S.E."/>
        </authorList>
    </citation>
    <scope>NUCLEOTIDE SEQUENCE [LARGE SCALE GENOMIC DNA]</scope>
    <source>
        <strain evidence="1 2">CBS 707.79</strain>
    </source>
</reference>
<dbReference type="EMBL" id="KZ825965">
    <property type="protein sequence ID" value="PYH90860.1"/>
    <property type="molecule type" value="Genomic_DNA"/>
</dbReference>
<sequence>MHFHRPLLASAFLRRMDTSMVLRQLDTAQRHLAPLPSPAVCQRAATAAARSGDGLLRSLPHLRTILLVLHSFVCGDLDPPLTVFSFVPACRWMCVCVCVCVCFSRSGLTLAPSGQVSNPLLVGIRFLFTTELSAAPPRLLVGPIPSLSFMHIPVGSSI</sequence>